<feature type="domain" description="HTH araC/xylS-type" evidence="4">
    <location>
        <begin position="197"/>
        <end position="295"/>
    </location>
</feature>
<dbReference type="InterPro" id="IPR018062">
    <property type="entry name" value="HTH_AraC-typ_CS"/>
</dbReference>
<dbReference type="Pfam" id="PF12833">
    <property type="entry name" value="HTH_18"/>
    <property type="match status" value="1"/>
</dbReference>
<keyword evidence="1" id="KW-0805">Transcription regulation</keyword>
<keyword evidence="6" id="KW-1185">Reference proteome</keyword>
<dbReference type="InterPro" id="IPR018060">
    <property type="entry name" value="HTH_AraC"/>
</dbReference>
<dbReference type="Gene3D" id="2.60.120.10">
    <property type="entry name" value="Jelly Rolls"/>
    <property type="match status" value="1"/>
</dbReference>
<dbReference type="PANTHER" id="PTHR43280">
    <property type="entry name" value="ARAC-FAMILY TRANSCRIPTIONAL REGULATOR"/>
    <property type="match status" value="1"/>
</dbReference>
<sequence>MLDTRYTDSELKENVTHVTFNRPYSIHYTHIPANTMLGLYQHWHEEIEFLYVEQGELELVIEDTHIQLQAGEAVLIPQNLLHYALNTYNKEISFYAFLFSPVLFTEAFSHASYARFVQPLTHHGSLYICHLTGSQPWQNDALLFLKKIISFYNREDIDKWELELHGLLYQLWNLYFNHHIRNIELSNAYIKLHHKLKLSMEYIHDHIYSDLSLELLANQADLNKSTFCRYFKQLTGLSPFTYIVQQRIRKSCEALLNSESKITEIATQCGFYNISYFNRAFLQYMKCTPSEYRKQYQMNR</sequence>
<evidence type="ECO:0000256" key="3">
    <source>
        <dbReference type="ARBA" id="ARBA00023163"/>
    </source>
</evidence>
<protein>
    <submittedName>
        <fullName evidence="5">AraC-like DNA-binding protein/mannose-6-phosphate isomerase-like protein (Cupin superfamily)</fullName>
    </submittedName>
</protein>
<dbReference type="Gene3D" id="1.10.10.60">
    <property type="entry name" value="Homeodomain-like"/>
    <property type="match status" value="2"/>
</dbReference>
<name>A0ABS4FMG5_9BACL</name>
<dbReference type="InterPro" id="IPR013096">
    <property type="entry name" value="Cupin_2"/>
</dbReference>
<dbReference type="InterPro" id="IPR014710">
    <property type="entry name" value="RmlC-like_jellyroll"/>
</dbReference>
<organism evidence="5 6">
    <name type="scientific">Paenibacillus turicensis</name>
    <dbReference type="NCBI Taxonomy" id="160487"/>
    <lineage>
        <taxon>Bacteria</taxon>
        <taxon>Bacillati</taxon>
        <taxon>Bacillota</taxon>
        <taxon>Bacilli</taxon>
        <taxon>Bacillales</taxon>
        <taxon>Paenibacillaceae</taxon>
        <taxon>Paenibacillus</taxon>
    </lineage>
</organism>
<dbReference type="PANTHER" id="PTHR43280:SF28">
    <property type="entry name" value="HTH-TYPE TRANSCRIPTIONAL ACTIVATOR RHAS"/>
    <property type="match status" value="1"/>
</dbReference>
<evidence type="ECO:0000256" key="1">
    <source>
        <dbReference type="ARBA" id="ARBA00023015"/>
    </source>
</evidence>
<gene>
    <name evidence="5" type="ORF">J2Z32_000380</name>
</gene>
<keyword evidence="2" id="KW-0238">DNA-binding</keyword>
<dbReference type="PROSITE" id="PS00041">
    <property type="entry name" value="HTH_ARAC_FAMILY_1"/>
    <property type="match status" value="1"/>
</dbReference>
<evidence type="ECO:0000259" key="4">
    <source>
        <dbReference type="PROSITE" id="PS01124"/>
    </source>
</evidence>
<dbReference type="CDD" id="cd02208">
    <property type="entry name" value="cupin_RmlC-like"/>
    <property type="match status" value="1"/>
</dbReference>
<dbReference type="InterPro" id="IPR009057">
    <property type="entry name" value="Homeodomain-like_sf"/>
</dbReference>
<evidence type="ECO:0000313" key="5">
    <source>
        <dbReference type="EMBL" id="MBP1903768.1"/>
    </source>
</evidence>
<dbReference type="SUPFAM" id="SSF51182">
    <property type="entry name" value="RmlC-like cupins"/>
    <property type="match status" value="1"/>
</dbReference>
<dbReference type="PRINTS" id="PR00032">
    <property type="entry name" value="HTHARAC"/>
</dbReference>
<proteinExistence type="predicted"/>
<dbReference type="SMART" id="SM00342">
    <property type="entry name" value="HTH_ARAC"/>
    <property type="match status" value="1"/>
</dbReference>
<dbReference type="PROSITE" id="PS01124">
    <property type="entry name" value="HTH_ARAC_FAMILY_2"/>
    <property type="match status" value="1"/>
</dbReference>
<dbReference type="RefSeq" id="WP_210087430.1">
    <property type="nucleotide sequence ID" value="NZ_JAGGKG010000001.1"/>
</dbReference>
<dbReference type="Pfam" id="PF07883">
    <property type="entry name" value="Cupin_2"/>
    <property type="match status" value="1"/>
</dbReference>
<dbReference type="SUPFAM" id="SSF46689">
    <property type="entry name" value="Homeodomain-like"/>
    <property type="match status" value="2"/>
</dbReference>
<comment type="caution">
    <text evidence="5">The sequence shown here is derived from an EMBL/GenBank/DDBJ whole genome shotgun (WGS) entry which is preliminary data.</text>
</comment>
<evidence type="ECO:0000256" key="2">
    <source>
        <dbReference type="ARBA" id="ARBA00023125"/>
    </source>
</evidence>
<evidence type="ECO:0000313" key="6">
    <source>
        <dbReference type="Proteomes" id="UP001519272"/>
    </source>
</evidence>
<keyword evidence="3" id="KW-0804">Transcription</keyword>
<dbReference type="InterPro" id="IPR020449">
    <property type="entry name" value="Tscrpt_reg_AraC-type_HTH"/>
</dbReference>
<dbReference type="EMBL" id="JAGGKG010000001">
    <property type="protein sequence ID" value="MBP1903768.1"/>
    <property type="molecule type" value="Genomic_DNA"/>
</dbReference>
<reference evidence="5 6" key="1">
    <citation type="submission" date="2021-03" db="EMBL/GenBank/DDBJ databases">
        <title>Genomic Encyclopedia of Type Strains, Phase IV (KMG-IV): sequencing the most valuable type-strain genomes for metagenomic binning, comparative biology and taxonomic classification.</title>
        <authorList>
            <person name="Goeker M."/>
        </authorList>
    </citation>
    <scope>NUCLEOTIDE SEQUENCE [LARGE SCALE GENOMIC DNA]</scope>
    <source>
        <strain evidence="5 6">DSM 14349</strain>
    </source>
</reference>
<accession>A0ABS4FMG5</accession>
<dbReference type="InterPro" id="IPR011051">
    <property type="entry name" value="RmlC_Cupin_sf"/>
</dbReference>
<dbReference type="Proteomes" id="UP001519272">
    <property type="component" value="Unassembled WGS sequence"/>
</dbReference>